<sequence>MTTPSESVSLGRKWKHRISCNSQRLISTIRFPFTYENVLPHKDSVRLIWLSPGSQNDPLVCDLVTTRLKEMGQYDAISVRVWLGYDEDALGEAAASLISRIDGIRNHWDLAHDKETCKKHLDAELTKDQRGCHALQRMTHLPWFDRVWVLQEIGYTHRATLYWGESEIDWDTFALAMGVDYTFGDMILHSRNRIQTINVAFKYCLFQGRENSSVLSLLSRVRHYEASDPKDRIFAILGHPVAAILKSNTSFLKSHYLQSKLDLYRDVAATLLYEVPSLDVLSCVAISQTRKEVDETPSWVPLWDQRRKYYTLILSIPSCRATLGTTLQRSLDHGRRVLSIRGCIIGGISWRTKCFESGDFVPQTGTSTTAEYDGSDALLSSNNIIAEAMDIAVAKSLLLDTHQETHRASSVDNLVEFEWSKRIQRPTN</sequence>
<proteinExistence type="predicted"/>
<dbReference type="InterPro" id="IPR052895">
    <property type="entry name" value="HetReg/Transcr_Mod"/>
</dbReference>
<dbReference type="PANTHER" id="PTHR24148">
    <property type="entry name" value="ANKYRIN REPEAT DOMAIN-CONTAINING PROTEIN 39 HOMOLOG-RELATED"/>
    <property type="match status" value="1"/>
</dbReference>
<dbReference type="PANTHER" id="PTHR24148:SF64">
    <property type="entry name" value="HETEROKARYON INCOMPATIBILITY DOMAIN-CONTAINING PROTEIN"/>
    <property type="match status" value="1"/>
</dbReference>
<accession>A0A6G1HCH3</accession>
<dbReference type="Proteomes" id="UP000800041">
    <property type="component" value="Unassembled WGS sequence"/>
</dbReference>
<dbReference type="AlphaFoldDB" id="A0A6G1HCH3"/>
<evidence type="ECO:0000313" key="1">
    <source>
        <dbReference type="EMBL" id="KAF1990855.1"/>
    </source>
</evidence>
<dbReference type="EMBL" id="ML977141">
    <property type="protein sequence ID" value="KAF1990855.1"/>
    <property type="molecule type" value="Genomic_DNA"/>
</dbReference>
<reference evidence="1" key="1">
    <citation type="journal article" date="2020" name="Stud. Mycol.">
        <title>101 Dothideomycetes genomes: a test case for predicting lifestyles and emergence of pathogens.</title>
        <authorList>
            <person name="Haridas S."/>
            <person name="Albert R."/>
            <person name="Binder M."/>
            <person name="Bloem J."/>
            <person name="Labutti K."/>
            <person name="Salamov A."/>
            <person name="Andreopoulos B."/>
            <person name="Baker S."/>
            <person name="Barry K."/>
            <person name="Bills G."/>
            <person name="Bluhm B."/>
            <person name="Cannon C."/>
            <person name="Castanera R."/>
            <person name="Culley D."/>
            <person name="Daum C."/>
            <person name="Ezra D."/>
            <person name="Gonzalez J."/>
            <person name="Henrissat B."/>
            <person name="Kuo A."/>
            <person name="Liang C."/>
            <person name="Lipzen A."/>
            <person name="Lutzoni F."/>
            <person name="Magnuson J."/>
            <person name="Mondo S."/>
            <person name="Nolan M."/>
            <person name="Ohm R."/>
            <person name="Pangilinan J."/>
            <person name="Park H.-J."/>
            <person name="Ramirez L."/>
            <person name="Alfaro M."/>
            <person name="Sun H."/>
            <person name="Tritt A."/>
            <person name="Yoshinaga Y."/>
            <person name="Zwiers L.-H."/>
            <person name="Turgeon B."/>
            <person name="Goodwin S."/>
            <person name="Spatafora J."/>
            <person name="Crous P."/>
            <person name="Grigoriev I."/>
        </authorList>
    </citation>
    <scope>NUCLEOTIDE SEQUENCE</scope>
    <source>
        <strain evidence="1">CBS 113979</strain>
    </source>
</reference>
<evidence type="ECO:0008006" key="3">
    <source>
        <dbReference type="Google" id="ProtNLM"/>
    </source>
</evidence>
<protein>
    <recommendedName>
        <fullName evidence="3">Heterokaryon incompatibility domain-containing protein</fullName>
    </recommendedName>
</protein>
<dbReference type="OrthoDB" id="2157530at2759"/>
<keyword evidence="2" id="KW-1185">Reference proteome</keyword>
<gene>
    <name evidence="1" type="ORF">K402DRAFT_451144</name>
</gene>
<organism evidence="1 2">
    <name type="scientific">Aulographum hederae CBS 113979</name>
    <dbReference type="NCBI Taxonomy" id="1176131"/>
    <lineage>
        <taxon>Eukaryota</taxon>
        <taxon>Fungi</taxon>
        <taxon>Dikarya</taxon>
        <taxon>Ascomycota</taxon>
        <taxon>Pezizomycotina</taxon>
        <taxon>Dothideomycetes</taxon>
        <taxon>Pleosporomycetidae</taxon>
        <taxon>Aulographales</taxon>
        <taxon>Aulographaceae</taxon>
    </lineage>
</organism>
<name>A0A6G1HCH3_9PEZI</name>
<evidence type="ECO:0000313" key="2">
    <source>
        <dbReference type="Proteomes" id="UP000800041"/>
    </source>
</evidence>